<dbReference type="GO" id="GO:0015385">
    <property type="term" value="F:sodium:proton antiporter activity"/>
    <property type="evidence" value="ECO:0007669"/>
    <property type="project" value="UniProtKB-UniRule"/>
</dbReference>
<feature type="transmembrane region" description="Helical" evidence="7">
    <location>
        <begin position="53"/>
        <end position="73"/>
    </location>
</feature>
<sequence length="384" mass="42004">MSQSKSFYNLETLGGILLFIAAVIAILIANSPLQSIYEHVLQVKGTVSIGTFFIKKPMLLWINDGLMAIYFMLIGLEIKREIRRGVLSDKRNLIVPVITALSGLLLPAAIFAYFNAHNPIFLNGWAIPTATDIAFTLGIVSLLGSRVPLSLKILLTAIAIFDDIAAIVIIAIFYTKKLSLLSLSFALFFTLILVSLNYFKNRRISLFMVVGVALWIAVLKSGVHATLAGIIIAMTIPDDGKRSMLTRLENSLHPWIVFLILPLFAFANAGISFIGLDRSMFMHPIVLGIALGLFVGKQIGIFLSLGYFVKFKKLLKKDNINLRQVYGIALICGVGFTMSLFIGSLAYLNTDLDLMPMVKIGVVLGSLMAGSIGFIVLKSTKPSL</sequence>
<evidence type="ECO:0000313" key="9">
    <source>
        <dbReference type="Proteomes" id="UP000254968"/>
    </source>
</evidence>
<dbReference type="PANTHER" id="PTHR30341:SF0">
    <property type="entry name" value="NA(+)_H(+) ANTIPORTER NHAA"/>
    <property type="match status" value="1"/>
</dbReference>
<keyword evidence="7" id="KW-0813">Transport</keyword>
<keyword evidence="9" id="KW-1185">Reference proteome</keyword>
<feature type="transmembrane region" description="Helical" evidence="7">
    <location>
        <begin position="12"/>
        <end position="33"/>
    </location>
</feature>
<dbReference type="GO" id="GO:0006885">
    <property type="term" value="P:regulation of pH"/>
    <property type="evidence" value="ECO:0007669"/>
    <property type="project" value="UniProtKB-UniRule"/>
</dbReference>
<dbReference type="Gene3D" id="1.20.1530.10">
    <property type="entry name" value="Na+/H+ antiporter like domain"/>
    <property type="match status" value="1"/>
</dbReference>
<feature type="transmembrane region" description="Helical" evidence="7">
    <location>
        <begin position="154"/>
        <end position="174"/>
    </location>
</feature>
<feature type="transmembrane region" description="Helical" evidence="7">
    <location>
        <begin position="93"/>
        <end position="114"/>
    </location>
</feature>
<feature type="transmembrane region" description="Helical" evidence="7">
    <location>
        <begin position="206"/>
        <end position="235"/>
    </location>
</feature>
<dbReference type="NCBIfam" id="NF007111">
    <property type="entry name" value="PRK09560.1"/>
    <property type="match status" value="1"/>
</dbReference>
<comment type="subcellular location">
    <subcellularLocation>
        <location evidence="1">Cell inner membrane</location>
        <topology evidence="1">Multi-pass membrane protein</topology>
    </subcellularLocation>
    <subcellularLocation>
        <location evidence="7">Cell membrane</location>
        <topology evidence="7">Multi-pass membrane protein</topology>
    </subcellularLocation>
</comment>
<dbReference type="InterPro" id="IPR004670">
    <property type="entry name" value="NhaA"/>
</dbReference>
<evidence type="ECO:0000256" key="1">
    <source>
        <dbReference type="ARBA" id="ARBA00004429"/>
    </source>
</evidence>
<name>A0A378I5G3_9GAMM</name>
<evidence type="ECO:0000256" key="2">
    <source>
        <dbReference type="ARBA" id="ARBA00022475"/>
    </source>
</evidence>
<comment type="function">
    <text evidence="7">Na(+)/H(+) antiporter that extrudes sodium in exchange for external protons.</text>
</comment>
<dbReference type="NCBIfam" id="NF011427">
    <property type="entry name" value="PRK14854.1"/>
    <property type="match status" value="1"/>
</dbReference>
<keyword evidence="4 7" id="KW-1133">Transmembrane helix</keyword>
<keyword evidence="7" id="KW-0050">Antiport</keyword>
<accession>A0A378I5G3</accession>
<dbReference type="EMBL" id="UGNV01000001">
    <property type="protein sequence ID" value="STX29965.1"/>
    <property type="molecule type" value="Genomic_DNA"/>
</dbReference>
<keyword evidence="3 7" id="KW-0812">Transmembrane</keyword>
<dbReference type="NCBIfam" id="NF007112">
    <property type="entry name" value="PRK09561.1"/>
    <property type="match status" value="1"/>
</dbReference>
<keyword evidence="2 7" id="KW-1003">Cell membrane</keyword>
<dbReference type="Pfam" id="PF06965">
    <property type="entry name" value="Na_H_antiport_1"/>
    <property type="match status" value="1"/>
</dbReference>
<evidence type="ECO:0000256" key="6">
    <source>
        <dbReference type="ARBA" id="ARBA00023201"/>
    </source>
</evidence>
<dbReference type="OrthoDB" id="9808135at2"/>
<gene>
    <name evidence="8" type="primary">nhaA_2</name>
    <name evidence="7" type="synonym">nhaA</name>
    <name evidence="8" type="ORF">NCTC13315_02525</name>
</gene>
<reference evidence="8 9" key="1">
    <citation type="submission" date="2018-06" db="EMBL/GenBank/DDBJ databases">
        <authorList>
            <consortium name="Pathogen Informatics"/>
            <person name="Doyle S."/>
        </authorList>
    </citation>
    <scope>NUCLEOTIDE SEQUENCE [LARGE SCALE GENOMIC DNA]</scope>
    <source>
        <strain evidence="8 9">NCTC13315</strain>
    </source>
</reference>
<comment type="catalytic activity">
    <reaction evidence="7">
        <text>Na(+)(in) + 2 H(+)(out) = Na(+)(out) + 2 H(+)(in)</text>
        <dbReference type="Rhea" id="RHEA:29251"/>
        <dbReference type="ChEBI" id="CHEBI:15378"/>
        <dbReference type="ChEBI" id="CHEBI:29101"/>
    </reaction>
</comment>
<feature type="transmembrane region" description="Helical" evidence="7">
    <location>
        <begin position="325"/>
        <end position="348"/>
    </location>
</feature>
<keyword evidence="7" id="KW-0915">Sodium</keyword>
<dbReference type="HAMAP" id="MF_01844">
    <property type="entry name" value="NhaA"/>
    <property type="match status" value="1"/>
</dbReference>
<dbReference type="InterPro" id="IPR023171">
    <property type="entry name" value="Na/H_antiporter_dom_sf"/>
</dbReference>
<evidence type="ECO:0000256" key="3">
    <source>
        <dbReference type="ARBA" id="ARBA00022692"/>
    </source>
</evidence>
<feature type="transmembrane region" description="Helical" evidence="7">
    <location>
        <begin position="285"/>
        <end position="305"/>
    </location>
</feature>
<feature type="transmembrane region" description="Helical" evidence="7">
    <location>
        <begin position="255"/>
        <end position="276"/>
    </location>
</feature>
<dbReference type="AlphaFoldDB" id="A0A378I5G3"/>
<keyword evidence="7" id="KW-0406">Ion transport</keyword>
<evidence type="ECO:0000256" key="5">
    <source>
        <dbReference type="ARBA" id="ARBA00023136"/>
    </source>
</evidence>
<dbReference type="RefSeq" id="WP_115303663.1">
    <property type="nucleotide sequence ID" value="NZ_CAAAHO010000005.1"/>
</dbReference>
<dbReference type="GO" id="GO:0005886">
    <property type="term" value="C:plasma membrane"/>
    <property type="evidence" value="ECO:0007669"/>
    <property type="project" value="UniProtKB-SubCell"/>
</dbReference>
<feature type="transmembrane region" description="Helical" evidence="7">
    <location>
        <begin position="120"/>
        <end position="142"/>
    </location>
</feature>
<feature type="transmembrane region" description="Helical" evidence="7">
    <location>
        <begin position="360"/>
        <end position="377"/>
    </location>
</feature>
<evidence type="ECO:0000256" key="7">
    <source>
        <dbReference type="HAMAP-Rule" id="MF_01844"/>
    </source>
</evidence>
<evidence type="ECO:0000313" key="8">
    <source>
        <dbReference type="EMBL" id="STX29965.1"/>
    </source>
</evidence>
<comment type="similarity">
    <text evidence="7">Belongs to the NhaA Na(+)/H(+) (TC 2.A.33) antiporter family.</text>
</comment>
<dbReference type="NCBIfam" id="TIGR00773">
    <property type="entry name" value="NhaA"/>
    <property type="match status" value="1"/>
</dbReference>
<keyword evidence="6 7" id="KW-0739">Sodium transport</keyword>
<dbReference type="PANTHER" id="PTHR30341">
    <property type="entry name" value="SODIUM ION/PROTON ANTIPORTER NHAA-RELATED"/>
    <property type="match status" value="1"/>
</dbReference>
<proteinExistence type="inferred from homology"/>
<keyword evidence="5 7" id="KW-0472">Membrane</keyword>
<evidence type="ECO:0000256" key="4">
    <source>
        <dbReference type="ARBA" id="ARBA00022989"/>
    </source>
</evidence>
<feature type="transmembrane region" description="Helical" evidence="7">
    <location>
        <begin position="180"/>
        <end position="199"/>
    </location>
</feature>
<dbReference type="Proteomes" id="UP000254968">
    <property type="component" value="Unassembled WGS sequence"/>
</dbReference>
<protein>
    <recommendedName>
        <fullName evidence="7">Na(+)/H(+) antiporter NhaA</fullName>
    </recommendedName>
    <alternativeName>
        <fullName evidence="7">Sodium/proton antiporter NhaA</fullName>
    </alternativeName>
</protein>
<organism evidence="8 9">
    <name type="scientific">Legionella beliardensis</name>
    <dbReference type="NCBI Taxonomy" id="91822"/>
    <lineage>
        <taxon>Bacteria</taxon>
        <taxon>Pseudomonadati</taxon>
        <taxon>Pseudomonadota</taxon>
        <taxon>Gammaproteobacteria</taxon>
        <taxon>Legionellales</taxon>
        <taxon>Legionellaceae</taxon>
        <taxon>Legionella</taxon>
    </lineage>
</organism>